<evidence type="ECO:0000256" key="5">
    <source>
        <dbReference type="ARBA" id="ARBA00023065"/>
    </source>
</evidence>
<dbReference type="PROSITE" id="PS51371">
    <property type="entry name" value="CBS"/>
    <property type="match status" value="2"/>
</dbReference>
<evidence type="ECO:0000256" key="8">
    <source>
        <dbReference type="ARBA" id="ARBA00023214"/>
    </source>
</evidence>
<dbReference type="InterPro" id="IPR001807">
    <property type="entry name" value="ClC"/>
</dbReference>
<keyword evidence="7" id="KW-0869">Chloride channel</keyword>
<name>A0A7V5P1B4_9BACT</name>
<keyword evidence="8" id="KW-0868">Chloride</keyword>
<evidence type="ECO:0000313" key="13">
    <source>
        <dbReference type="EMBL" id="HHI97792.1"/>
    </source>
</evidence>
<dbReference type="Gene3D" id="3.10.580.10">
    <property type="entry name" value="CBS-domain"/>
    <property type="match status" value="1"/>
</dbReference>
<keyword evidence="3 11" id="KW-0812">Transmembrane</keyword>
<sequence length="580" mass="63084">MKKEYTKLFLDAFLLGIIGVVSAQVFTFLVDTAHHLFLERLVGFNGLVPGPDFTPYLVPISTTLGGLISGLIVYTLAPEAEGHGTDAAIKAFHFSEGKIRPRVPLVKMIASAVTIGSGGSAGREGPVVQISAGIASLYATLTKRSVPETRLLLLIGMAAGLAAVFRSPIGAAMFSVGILYSEVDIEAHAVLFCLLASVTAYALNGFLVGWAPLFKVPDFYITELSQYLAFASLGICAGMVASFLPEVFYRVRDLFRALPIPNIFKPAIGGLLLGLIAMKLPQLLGGGYPWIQAAIEGKIPVNLMFVLIFTKILALSLTVGSGGSGGVFAPSLFVGAMLGGVLAHVFQQPPAPYAVIGMLSVFGAAARVPLAALFMVIEMTGAFHVLGAAALSVTISYVMQRFMAGPLKYQSLYEGQVPTKFESPAHRGEFFYDVLIGTKVKDIFDPARKKWLLIPEDMPFREFVKIFHQTEQHYFPVVDQEGRLVGIFSLNDVRPYLNDETLWDLLIIKDIARPRVITITPSEDIHSALQKFTVRNIDQLPVVADESPQKFLGMLSRREVIAFYNQKLAEIKRQRSPISI</sequence>
<dbReference type="Gene3D" id="3.90.1280.20">
    <property type="match status" value="1"/>
</dbReference>
<reference evidence="13" key="1">
    <citation type="journal article" date="2020" name="mSystems">
        <title>Genome- and Community-Level Interaction Insights into Carbon Utilization and Element Cycling Functions of Hydrothermarchaeota in Hydrothermal Sediment.</title>
        <authorList>
            <person name="Zhou Z."/>
            <person name="Liu Y."/>
            <person name="Xu W."/>
            <person name="Pan J."/>
            <person name="Luo Z.H."/>
            <person name="Li M."/>
        </authorList>
    </citation>
    <scope>NUCLEOTIDE SEQUENCE [LARGE SCALE GENOMIC DNA]</scope>
    <source>
        <strain evidence="13">HyVt-533</strain>
    </source>
</reference>
<dbReference type="PANTHER" id="PTHR43427">
    <property type="entry name" value="CHLORIDE CHANNEL PROTEIN CLC-E"/>
    <property type="match status" value="1"/>
</dbReference>
<dbReference type="EMBL" id="DROK01000238">
    <property type="protein sequence ID" value="HHI97792.1"/>
    <property type="molecule type" value="Genomic_DNA"/>
</dbReference>
<evidence type="ECO:0000256" key="7">
    <source>
        <dbReference type="ARBA" id="ARBA00023173"/>
    </source>
</evidence>
<dbReference type="SUPFAM" id="SSF54631">
    <property type="entry name" value="CBS-domain pair"/>
    <property type="match status" value="1"/>
</dbReference>
<dbReference type="InterPro" id="IPR000644">
    <property type="entry name" value="CBS_dom"/>
</dbReference>
<evidence type="ECO:0000256" key="6">
    <source>
        <dbReference type="ARBA" id="ARBA00023136"/>
    </source>
</evidence>
<dbReference type="GO" id="GO:0005254">
    <property type="term" value="F:chloride channel activity"/>
    <property type="evidence" value="ECO:0007669"/>
    <property type="project" value="UniProtKB-KW"/>
</dbReference>
<feature type="transmembrane region" description="Helical" evidence="11">
    <location>
        <begin position="263"/>
        <end position="280"/>
    </location>
</feature>
<protein>
    <submittedName>
        <fullName evidence="13">CBS domain-containing protein</fullName>
    </submittedName>
</protein>
<feature type="transmembrane region" description="Helical" evidence="11">
    <location>
        <begin position="353"/>
        <end position="375"/>
    </location>
</feature>
<evidence type="ECO:0000256" key="9">
    <source>
        <dbReference type="ARBA" id="ARBA00023303"/>
    </source>
</evidence>
<dbReference type="Pfam" id="PF00571">
    <property type="entry name" value="CBS"/>
    <property type="match status" value="2"/>
</dbReference>
<dbReference type="GO" id="GO:0034707">
    <property type="term" value="C:chloride channel complex"/>
    <property type="evidence" value="ECO:0007669"/>
    <property type="project" value="UniProtKB-KW"/>
</dbReference>
<evidence type="ECO:0000256" key="2">
    <source>
        <dbReference type="ARBA" id="ARBA00022448"/>
    </source>
</evidence>
<feature type="transmembrane region" description="Helical" evidence="11">
    <location>
        <begin position="381"/>
        <end position="399"/>
    </location>
</feature>
<organism evidence="13">
    <name type="scientific">Thermodesulfatator atlanticus</name>
    <dbReference type="NCBI Taxonomy" id="501497"/>
    <lineage>
        <taxon>Bacteria</taxon>
        <taxon>Pseudomonadati</taxon>
        <taxon>Thermodesulfobacteriota</taxon>
        <taxon>Thermodesulfobacteria</taxon>
        <taxon>Thermodesulfobacteriales</taxon>
        <taxon>Thermodesulfatatoraceae</taxon>
        <taxon>Thermodesulfatator</taxon>
    </lineage>
</organism>
<gene>
    <name evidence="13" type="ORF">ENJ96_08055</name>
</gene>
<keyword evidence="9" id="KW-0407">Ion channel</keyword>
<dbReference type="Pfam" id="PF00654">
    <property type="entry name" value="Voltage_CLC"/>
    <property type="match status" value="1"/>
</dbReference>
<feature type="domain" description="CBS" evidence="12">
    <location>
        <begin position="447"/>
        <end position="505"/>
    </location>
</feature>
<feature type="transmembrane region" description="Helical" evidence="11">
    <location>
        <begin position="224"/>
        <end position="243"/>
    </location>
</feature>
<feature type="transmembrane region" description="Helical" evidence="11">
    <location>
        <begin position="189"/>
        <end position="212"/>
    </location>
</feature>
<dbReference type="Gene3D" id="1.10.3080.10">
    <property type="entry name" value="Clc chloride channel"/>
    <property type="match status" value="1"/>
</dbReference>
<dbReference type="SMART" id="SM00116">
    <property type="entry name" value="CBS"/>
    <property type="match status" value="2"/>
</dbReference>
<proteinExistence type="predicted"/>
<evidence type="ECO:0000256" key="10">
    <source>
        <dbReference type="PROSITE-ProRule" id="PRU00703"/>
    </source>
</evidence>
<dbReference type="InterPro" id="IPR050368">
    <property type="entry name" value="ClC-type_chloride_channel"/>
</dbReference>
<dbReference type="CDD" id="cd00400">
    <property type="entry name" value="Voltage_gated_ClC"/>
    <property type="match status" value="1"/>
</dbReference>
<evidence type="ECO:0000256" key="1">
    <source>
        <dbReference type="ARBA" id="ARBA00004141"/>
    </source>
</evidence>
<dbReference type="AlphaFoldDB" id="A0A7V5P1B4"/>
<dbReference type="InterPro" id="IPR014743">
    <property type="entry name" value="Cl-channel_core"/>
</dbReference>
<comment type="subcellular location">
    <subcellularLocation>
        <location evidence="1">Membrane</location>
        <topology evidence="1">Multi-pass membrane protein</topology>
    </subcellularLocation>
</comment>
<feature type="transmembrane region" description="Helical" evidence="11">
    <location>
        <begin position="12"/>
        <end position="36"/>
    </location>
</feature>
<comment type="caution">
    <text evidence="13">The sequence shown here is derived from an EMBL/GenBank/DDBJ whole genome shotgun (WGS) entry which is preliminary data.</text>
</comment>
<keyword evidence="2" id="KW-0813">Transport</keyword>
<dbReference type="InterPro" id="IPR046342">
    <property type="entry name" value="CBS_dom_sf"/>
</dbReference>
<keyword evidence="10" id="KW-0129">CBS domain</keyword>
<feature type="domain" description="CBS" evidence="12">
    <location>
        <begin position="512"/>
        <end position="570"/>
    </location>
</feature>
<evidence type="ECO:0000256" key="11">
    <source>
        <dbReference type="SAM" id="Phobius"/>
    </source>
</evidence>
<dbReference type="CDD" id="cd04613">
    <property type="entry name" value="CBS_pair_voltage-gated_CLC_bac"/>
    <property type="match status" value="1"/>
</dbReference>
<dbReference type="Proteomes" id="UP000886101">
    <property type="component" value="Unassembled WGS sequence"/>
</dbReference>
<feature type="transmembrane region" description="Helical" evidence="11">
    <location>
        <begin position="151"/>
        <end position="169"/>
    </location>
</feature>
<keyword evidence="6 11" id="KW-0472">Membrane</keyword>
<dbReference type="SUPFAM" id="SSF81340">
    <property type="entry name" value="Clc chloride channel"/>
    <property type="match status" value="1"/>
</dbReference>
<keyword evidence="4 11" id="KW-1133">Transmembrane helix</keyword>
<dbReference type="PRINTS" id="PR00762">
    <property type="entry name" value="CLCHANNEL"/>
</dbReference>
<keyword evidence="5" id="KW-0406">Ion transport</keyword>
<feature type="transmembrane region" description="Helical" evidence="11">
    <location>
        <begin position="56"/>
        <end position="77"/>
    </location>
</feature>
<feature type="transmembrane region" description="Helical" evidence="11">
    <location>
        <begin position="301"/>
        <end position="321"/>
    </location>
</feature>
<evidence type="ECO:0000256" key="3">
    <source>
        <dbReference type="ARBA" id="ARBA00022692"/>
    </source>
</evidence>
<accession>A0A7V5P1B4</accession>
<feature type="transmembrane region" description="Helical" evidence="11">
    <location>
        <begin position="327"/>
        <end position="346"/>
    </location>
</feature>
<evidence type="ECO:0000256" key="4">
    <source>
        <dbReference type="ARBA" id="ARBA00022989"/>
    </source>
</evidence>
<dbReference type="PANTHER" id="PTHR43427:SF6">
    <property type="entry name" value="CHLORIDE CHANNEL PROTEIN CLC-E"/>
    <property type="match status" value="1"/>
</dbReference>
<evidence type="ECO:0000259" key="12">
    <source>
        <dbReference type="PROSITE" id="PS51371"/>
    </source>
</evidence>